<dbReference type="Pfam" id="PF01535">
    <property type="entry name" value="PPR"/>
    <property type="match status" value="2"/>
</dbReference>
<dbReference type="Gene3D" id="1.25.40.10">
    <property type="entry name" value="Tetratricopeptide repeat domain"/>
    <property type="match status" value="2"/>
</dbReference>
<dbReference type="GO" id="GO:0006396">
    <property type="term" value="P:RNA processing"/>
    <property type="evidence" value="ECO:0007669"/>
    <property type="project" value="TreeGrafter"/>
</dbReference>
<keyword evidence="3" id="KW-1185">Reference proteome</keyword>
<dbReference type="GO" id="GO:0003729">
    <property type="term" value="F:mRNA binding"/>
    <property type="evidence" value="ECO:0007669"/>
    <property type="project" value="TreeGrafter"/>
</dbReference>
<organism evidence="2 3">
    <name type="scientific">Psilocybe cf. subviscida</name>
    <dbReference type="NCBI Taxonomy" id="2480587"/>
    <lineage>
        <taxon>Eukaryota</taxon>
        <taxon>Fungi</taxon>
        <taxon>Dikarya</taxon>
        <taxon>Basidiomycota</taxon>
        <taxon>Agaricomycotina</taxon>
        <taxon>Agaricomycetes</taxon>
        <taxon>Agaricomycetidae</taxon>
        <taxon>Agaricales</taxon>
        <taxon>Agaricineae</taxon>
        <taxon>Strophariaceae</taxon>
        <taxon>Psilocybe</taxon>
    </lineage>
</organism>
<dbReference type="InterPro" id="IPR011990">
    <property type="entry name" value="TPR-like_helical_dom_sf"/>
</dbReference>
<evidence type="ECO:0000313" key="3">
    <source>
        <dbReference type="Proteomes" id="UP000567179"/>
    </source>
</evidence>
<accession>A0A8H5AX43</accession>
<dbReference type="GO" id="GO:0007005">
    <property type="term" value="P:mitochondrion organization"/>
    <property type="evidence" value="ECO:0007669"/>
    <property type="project" value="TreeGrafter"/>
</dbReference>
<dbReference type="InterPro" id="IPR002885">
    <property type="entry name" value="PPR_rpt"/>
</dbReference>
<evidence type="ECO:0000256" key="1">
    <source>
        <dbReference type="PROSITE-ProRule" id="PRU00708"/>
    </source>
</evidence>
<dbReference type="NCBIfam" id="TIGR00756">
    <property type="entry name" value="PPR"/>
    <property type="match status" value="1"/>
</dbReference>
<gene>
    <name evidence="2" type="ORF">D9619_002854</name>
</gene>
<sequence length="710" mass="79277">MNVVTRNLVRSTFARTAVRAPLRHATAALPSRLARAYSASTSTSRHIPGVETLIEFVKSAKDVQDVHMLFSALAKAISHTDGLSQLASSLDDEERLVFILKLLAQSGRPEDIARIDEILVNLFPLLQIPASRNVYNTILQSLVDANHGAQAREFLTRIHRSPDHPDADIDQLNIVLKGCKNGILFADALVDIQRLKLQPTNETFQLIFKAQRDIAVLEKTAPDVGDLSWLIDTCVQQGMTYDPVITGALFDTYAVLSRPQDAAKILEIYQSTCPASTEETQDSSPDKAFEPSSKVLNIGKWSKEAFVGGASVQEVSLEKCIADGRIEDALEQYEKALESGALPPTSLLTSFLRLVVDSPTPIPYLDRTVTLVRGLADAGRAQAPEDPRRETEMAVYHALIRVFTSAQDTGLYSPVINDIISDMEKRGLRTDTQLTSVTRVILEMRAKGSFEDAREVYRKNRPFLGVFGYTALLKEYCRISLAGDLDVALITEFFSIVHDMRLARVPIHASIYGIFITALGQAATRITNEGDPTGHAGQRLVDTTRRVHDFLTLDASVNPDAILWNQLMDTYQRLGCFAEAFRLWDIMYLSRRYDQVSVNIILDACGYLQDLRKARSILARLEKGGFKLDLRNWNTWIECLCRCGRMDEAAEVLLVEMDKRGVKADMQTVGVLFKFLNKGASNEQTANIRRRLEAHVPTLWRRLPKEVPNS</sequence>
<comment type="caution">
    <text evidence="2">The sequence shown here is derived from an EMBL/GenBank/DDBJ whole genome shotgun (WGS) entry which is preliminary data.</text>
</comment>
<dbReference type="PROSITE" id="PS51375">
    <property type="entry name" value="PPR"/>
    <property type="match status" value="1"/>
</dbReference>
<dbReference type="AlphaFoldDB" id="A0A8H5AX43"/>
<protein>
    <recommendedName>
        <fullName evidence="4">Pentacotripeptide-repeat region of PRORP domain-containing protein</fullName>
    </recommendedName>
</protein>
<evidence type="ECO:0000313" key="2">
    <source>
        <dbReference type="EMBL" id="KAF5312331.1"/>
    </source>
</evidence>
<dbReference type="PANTHER" id="PTHR47934">
    <property type="entry name" value="PENTATRICOPEPTIDE REPEAT-CONTAINING PROTEIN PET309, MITOCHONDRIAL"/>
    <property type="match status" value="1"/>
</dbReference>
<evidence type="ECO:0008006" key="4">
    <source>
        <dbReference type="Google" id="ProtNLM"/>
    </source>
</evidence>
<dbReference type="EMBL" id="JAACJJ010000056">
    <property type="protein sequence ID" value="KAF5312331.1"/>
    <property type="molecule type" value="Genomic_DNA"/>
</dbReference>
<dbReference type="Proteomes" id="UP000567179">
    <property type="component" value="Unassembled WGS sequence"/>
</dbReference>
<feature type="repeat" description="PPR" evidence="1">
    <location>
        <begin position="629"/>
        <end position="664"/>
    </location>
</feature>
<dbReference type="GO" id="GO:0005739">
    <property type="term" value="C:mitochondrion"/>
    <property type="evidence" value="ECO:0007669"/>
    <property type="project" value="TreeGrafter"/>
</dbReference>
<proteinExistence type="predicted"/>
<dbReference type="PANTHER" id="PTHR47934:SF6">
    <property type="entry name" value="MITOCHONDRIAL GROUP I INTRON SPLICING FACTOR CCM1-RELATED"/>
    <property type="match status" value="1"/>
</dbReference>
<dbReference type="OrthoDB" id="185373at2759"/>
<name>A0A8H5AX43_9AGAR</name>
<reference evidence="2 3" key="1">
    <citation type="journal article" date="2020" name="ISME J.">
        <title>Uncovering the hidden diversity of litter-decomposition mechanisms in mushroom-forming fungi.</title>
        <authorList>
            <person name="Floudas D."/>
            <person name="Bentzer J."/>
            <person name="Ahren D."/>
            <person name="Johansson T."/>
            <person name="Persson P."/>
            <person name="Tunlid A."/>
        </authorList>
    </citation>
    <scope>NUCLEOTIDE SEQUENCE [LARGE SCALE GENOMIC DNA]</scope>
    <source>
        <strain evidence="2 3">CBS 101986</strain>
    </source>
</reference>
<dbReference type="InterPro" id="IPR051114">
    <property type="entry name" value="Mito_RNA_Proc_CCM1"/>
</dbReference>